<dbReference type="EMBL" id="NBEB01000041">
    <property type="protein sequence ID" value="OQQ84379.1"/>
    <property type="molecule type" value="Genomic_DNA"/>
</dbReference>
<evidence type="ECO:0000313" key="2">
    <source>
        <dbReference type="EMBL" id="OQQ81656.1"/>
    </source>
</evidence>
<dbReference type="RefSeq" id="WP_081530496.1">
    <property type="nucleotide sequence ID" value="NZ_NBEB01000041.1"/>
</dbReference>
<dbReference type="Proteomes" id="UP000192638">
    <property type="component" value="Unassembled WGS sequence"/>
</dbReference>
<name>A0A1V9QHN3_9LACO</name>
<comment type="caution">
    <text evidence="1">The sequence shown here is derived from an EMBL/GenBank/DDBJ whole genome shotgun (WGS) entry which is preliminary data.</text>
</comment>
<evidence type="ECO:0000313" key="4">
    <source>
        <dbReference type="Proteomes" id="UP000192638"/>
    </source>
</evidence>
<evidence type="ECO:0000313" key="1">
    <source>
        <dbReference type="EMBL" id="OQQ80365.1"/>
    </source>
</evidence>
<gene>
    <name evidence="3" type="ORF">B6U60_04285</name>
    <name evidence="2" type="ORF">B6U60_09780</name>
    <name evidence="1" type="ORF">B6U60_10280</name>
</gene>
<dbReference type="EMBL" id="NBEB01000133">
    <property type="protein sequence ID" value="OQQ80365.1"/>
    <property type="molecule type" value="Genomic_DNA"/>
</dbReference>
<organism evidence="1 4">
    <name type="scientific">Ligilactobacillus salivarius</name>
    <dbReference type="NCBI Taxonomy" id="1624"/>
    <lineage>
        <taxon>Bacteria</taxon>
        <taxon>Bacillati</taxon>
        <taxon>Bacillota</taxon>
        <taxon>Bacilli</taxon>
        <taxon>Lactobacillales</taxon>
        <taxon>Lactobacillaceae</taxon>
        <taxon>Ligilactobacillus</taxon>
    </lineage>
</organism>
<sequence length="73" mass="8707">MSRKRYRNRKNFTIFLANGKTLHFTNVQKIEDRIDDNNNPYCIVHYFGKSTNKKRTAYFQLTNDNVIGYAVDK</sequence>
<dbReference type="AlphaFoldDB" id="A0A1V9QHN3"/>
<proteinExistence type="predicted"/>
<protein>
    <submittedName>
        <fullName evidence="1">Uncharacterized protein</fullName>
    </submittedName>
</protein>
<reference evidence="1 4" key="1">
    <citation type="submission" date="2017-03" db="EMBL/GenBank/DDBJ databases">
        <title>Phylogenomics and comparative genomics of Lactobacillus salivarius, a mammalian gut commensal.</title>
        <authorList>
            <person name="Harris H.M."/>
        </authorList>
    </citation>
    <scope>NUCLEOTIDE SEQUENCE [LARGE SCALE GENOMIC DNA]</scope>
    <source>
        <strain evidence="1 4">LMG 14477</strain>
    </source>
</reference>
<evidence type="ECO:0000313" key="3">
    <source>
        <dbReference type="EMBL" id="OQQ84379.1"/>
    </source>
</evidence>
<dbReference type="EMBL" id="NBEB01000108">
    <property type="protein sequence ID" value="OQQ81656.1"/>
    <property type="molecule type" value="Genomic_DNA"/>
</dbReference>
<accession>A0A1V9QHN3</accession>